<dbReference type="VEuPathDB" id="CryptoDB:CMU_020650"/>
<dbReference type="EMBL" id="DS989738">
    <property type="protein sequence ID" value="EEA08321.1"/>
    <property type="molecule type" value="Genomic_DNA"/>
</dbReference>
<protein>
    <submittedName>
        <fullName evidence="1">Uncharacterized protein</fullName>
    </submittedName>
</protein>
<evidence type="ECO:0000313" key="1">
    <source>
        <dbReference type="EMBL" id="EEA08321.1"/>
    </source>
</evidence>
<name>B6AJ84_CRYMR</name>
<reference evidence="1" key="1">
    <citation type="submission" date="2008-06" db="EMBL/GenBank/DDBJ databases">
        <authorList>
            <person name="Lorenzi H."/>
            <person name="Inman J."/>
            <person name="Miller J."/>
            <person name="Schobel S."/>
            <person name="Amedeo P."/>
            <person name="Caler E.V."/>
            <person name="da Silva J."/>
        </authorList>
    </citation>
    <scope>NUCLEOTIDE SEQUENCE [LARGE SCALE GENOMIC DNA]</scope>
    <source>
        <strain evidence="1">RN66</strain>
    </source>
</reference>
<dbReference type="OrthoDB" id="338009at2759"/>
<accession>B6AJ84</accession>
<gene>
    <name evidence="1" type="ORF">CMU_020650</name>
</gene>
<dbReference type="AlphaFoldDB" id="B6AJ84"/>
<organism evidence="1 2">
    <name type="scientific">Cryptosporidium muris (strain RN66)</name>
    <dbReference type="NCBI Taxonomy" id="441375"/>
    <lineage>
        <taxon>Eukaryota</taxon>
        <taxon>Sar</taxon>
        <taxon>Alveolata</taxon>
        <taxon>Apicomplexa</taxon>
        <taxon>Conoidasida</taxon>
        <taxon>Coccidia</taxon>
        <taxon>Eucoccidiorida</taxon>
        <taxon>Eimeriorina</taxon>
        <taxon>Cryptosporidiidae</taxon>
        <taxon>Cryptosporidium</taxon>
    </lineage>
</organism>
<dbReference type="Proteomes" id="UP000001460">
    <property type="component" value="Unassembled WGS sequence"/>
</dbReference>
<proteinExistence type="predicted"/>
<dbReference type="RefSeq" id="XP_002142670.1">
    <property type="nucleotide sequence ID" value="XM_002142634.1"/>
</dbReference>
<keyword evidence="2" id="KW-1185">Reference proteome</keyword>
<evidence type="ECO:0000313" key="2">
    <source>
        <dbReference type="Proteomes" id="UP000001460"/>
    </source>
</evidence>
<dbReference type="OMA" id="SHHLAIF"/>
<sequence>MNDSSWSRLISQMGVNIRSLSDGINRLPLGQQFKQTYPEYLNDIGALCACVRIFQDTLTPASHHLAIFPYEKIYKDPIAIPNLLTTATSNGMRDEIELLKTEEYTENTDMSVKNLVKRINDFNNILINISQVISDMNIT</sequence>
<dbReference type="GeneID" id="6997810"/>